<gene>
    <name evidence="1" type="ORF">LCGC14_2596280</name>
</gene>
<evidence type="ECO:0000313" key="1">
    <source>
        <dbReference type="EMBL" id="KKL06410.1"/>
    </source>
</evidence>
<protein>
    <submittedName>
        <fullName evidence="1">Uncharacterized protein</fullName>
    </submittedName>
</protein>
<comment type="caution">
    <text evidence="1">The sequence shown here is derived from an EMBL/GenBank/DDBJ whole genome shotgun (WGS) entry which is preliminary data.</text>
</comment>
<proteinExistence type="predicted"/>
<organism evidence="1">
    <name type="scientific">marine sediment metagenome</name>
    <dbReference type="NCBI Taxonomy" id="412755"/>
    <lineage>
        <taxon>unclassified sequences</taxon>
        <taxon>metagenomes</taxon>
        <taxon>ecological metagenomes</taxon>
    </lineage>
</organism>
<dbReference type="AlphaFoldDB" id="A0A0F9AAB9"/>
<sequence>IIFRWMDDPALFPYLGLEPGRYLKNENGFIGKCRICRGEVFKESLFCECTGRCTECTEVRMEQGG</sequence>
<dbReference type="EMBL" id="LAZR01043715">
    <property type="protein sequence ID" value="KKL06410.1"/>
    <property type="molecule type" value="Genomic_DNA"/>
</dbReference>
<feature type="non-terminal residue" evidence="1">
    <location>
        <position position="1"/>
    </location>
</feature>
<reference evidence="1" key="1">
    <citation type="journal article" date="2015" name="Nature">
        <title>Complex archaea that bridge the gap between prokaryotes and eukaryotes.</title>
        <authorList>
            <person name="Spang A."/>
            <person name="Saw J.H."/>
            <person name="Jorgensen S.L."/>
            <person name="Zaremba-Niedzwiedzka K."/>
            <person name="Martijn J."/>
            <person name="Lind A.E."/>
            <person name="van Eijk R."/>
            <person name="Schleper C."/>
            <person name="Guy L."/>
            <person name="Ettema T.J."/>
        </authorList>
    </citation>
    <scope>NUCLEOTIDE SEQUENCE</scope>
</reference>
<accession>A0A0F9AAB9</accession>
<name>A0A0F9AAB9_9ZZZZ</name>